<reference evidence="2" key="2">
    <citation type="journal article" date="2013" name="Genome Biol. Evol.">
        <title>Genome sequencing of Giardia lamblia genotypes A2 and B isolates (DH and GS) and comparative analysis with the genomes of genotypes A1 and E (WB and Pig).</title>
        <authorList>
            <person name="Adam R.D."/>
            <person name="Dahlstrom E.W."/>
            <person name="Martens C.A."/>
            <person name="Bruno D.P."/>
            <person name="Barbian K.D."/>
            <person name="Ricklefs S.M."/>
            <person name="Hernandez M.M."/>
            <person name="Narla N.P."/>
            <person name="Patel R.B."/>
            <person name="Porcella S.F."/>
            <person name="Nash T.E."/>
        </authorList>
    </citation>
    <scope>NUCLEOTIDE SEQUENCE [LARGE SCALE GENOMIC DNA]</scope>
    <source>
        <strain evidence="2">GS</strain>
    </source>
</reference>
<dbReference type="AlphaFoldDB" id="V6TMX0"/>
<dbReference type="OrthoDB" id="8954335at2759"/>
<name>V6TMX0_GIAIN</name>
<accession>V6TMX0</accession>
<organism evidence="2">
    <name type="scientific">Giardia intestinalis</name>
    <name type="common">Giardia lamblia</name>
    <dbReference type="NCBI Taxonomy" id="5741"/>
    <lineage>
        <taxon>Eukaryota</taxon>
        <taxon>Metamonada</taxon>
        <taxon>Diplomonadida</taxon>
        <taxon>Hexamitidae</taxon>
        <taxon>Giardiinae</taxon>
        <taxon>Giardia</taxon>
    </lineage>
</organism>
<proteinExistence type="predicted"/>
<gene>
    <name evidence="2" type="ORF">GSB_154764</name>
</gene>
<reference evidence="2" key="1">
    <citation type="submission" date="2012-02" db="EMBL/GenBank/DDBJ databases">
        <authorList>
            <person name="Feng W."/>
            <person name="Liu Z."/>
            <person name="Li S."/>
            <person name="Tang W."/>
            <person name="Yang J."/>
        </authorList>
    </citation>
    <scope>NUCLEOTIDE SEQUENCE</scope>
    <source>
        <strain evidence="2">GS</strain>
    </source>
</reference>
<comment type="caution">
    <text evidence="2">The sequence shown here is derived from an EMBL/GenBank/DDBJ whole genome shotgun (WGS) entry which is preliminary data.</text>
</comment>
<protein>
    <submittedName>
        <fullName evidence="2">DNA-dependent RNA polymerase beta' subunit/160 kD subunit</fullName>
    </submittedName>
</protein>
<dbReference type="InterPro" id="IPR058519">
    <property type="entry name" value="DUF8206"/>
</dbReference>
<dbReference type="Proteomes" id="UP000018040">
    <property type="component" value="Unassembled WGS sequence"/>
</dbReference>
<dbReference type="PANTHER" id="PTHR32046">
    <property type="entry name" value="G DOMAIN-CONTAINING PROTEIN"/>
    <property type="match status" value="1"/>
</dbReference>
<dbReference type="Pfam" id="PF26633">
    <property type="entry name" value="DUF8206"/>
    <property type="match status" value="1"/>
</dbReference>
<evidence type="ECO:0000313" key="2">
    <source>
        <dbReference type="EMBL" id="ESU39994.1"/>
    </source>
</evidence>
<dbReference type="VEuPathDB" id="GiardiaDB:QR46_3156"/>
<dbReference type="PANTHER" id="PTHR32046:SF11">
    <property type="entry name" value="IMMUNE-ASSOCIATED NUCLEOTIDE-BINDING PROTEIN 10-LIKE"/>
    <property type="match status" value="1"/>
</dbReference>
<evidence type="ECO:0000259" key="1">
    <source>
        <dbReference type="Pfam" id="PF26633"/>
    </source>
</evidence>
<dbReference type="EMBL" id="AHHH01000371">
    <property type="protein sequence ID" value="ESU39994.1"/>
    <property type="molecule type" value="Genomic_DNA"/>
</dbReference>
<feature type="domain" description="DUF8206" evidence="1">
    <location>
        <begin position="97"/>
        <end position="142"/>
    </location>
</feature>
<dbReference type="VEuPathDB" id="GiardiaDB:GL50803_009605"/>
<sequence length="179" mass="20592">MDDFRKSWARAAKKLRRAIQSLHLAIPLYGGEIKRLEDVRKTVISLSKPIAEITQIITRSIAISREHQRELESLDGSERDLEMRRKVKILEYDSEEFDQPRTVCMQCAKYVQIEGINCAEYAMACHEGCYLDNVVPMALETRTCQAARPCRAASAHLSQGVPQRDCHRRSRSHSEAQRY</sequence>